<feature type="compositionally biased region" description="Polar residues" evidence="7">
    <location>
        <begin position="836"/>
        <end position="865"/>
    </location>
</feature>
<feature type="region of interest" description="Disordered" evidence="7">
    <location>
        <begin position="736"/>
        <end position="759"/>
    </location>
</feature>
<feature type="compositionally biased region" description="Basic and acidic residues" evidence="7">
    <location>
        <begin position="632"/>
        <end position="660"/>
    </location>
</feature>
<evidence type="ECO:0000259" key="8">
    <source>
        <dbReference type="Pfam" id="PF05010"/>
    </source>
</evidence>
<feature type="compositionally biased region" description="Low complexity" evidence="7">
    <location>
        <begin position="378"/>
        <end position="439"/>
    </location>
</feature>
<protein>
    <recommendedName>
        <fullName evidence="8">Transforming acidic coiled-coil-containing protein C-terminal domain-containing protein</fullName>
    </recommendedName>
</protein>
<evidence type="ECO:0000256" key="6">
    <source>
        <dbReference type="SAM" id="Coils"/>
    </source>
</evidence>
<feature type="region of interest" description="Disordered" evidence="7">
    <location>
        <begin position="376"/>
        <end position="542"/>
    </location>
</feature>
<feature type="compositionally biased region" description="Basic residues" evidence="7">
    <location>
        <begin position="661"/>
        <end position="670"/>
    </location>
</feature>
<feature type="compositionally biased region" description="Low complexity" evidence="7">
    <location>
        <begin position="1051"/>
        <end position="1073"/>
    </location>
</feature>
<feature type="compositionally biased region" description="Low complexity" evidence="7">
    <location>
        <begin position="66"/>
        <end position="76"/>
    </location>
</feature>
<feature type="domain" description="Transforming acidic coiled-coil-containing protein C-terminal" evidence="8">
    <location>
        <begin position="1209"/>
        <end position="1402"/>
    </location>
</feature>
<dbReference type="GO" id="GO:0000124">
    <property type="term" value="C:SAGA complex"/>
    <property type="evidence" value="ECO:0007669"/>
    <property type="project" value="InterPro"/>
</dbReference>
<reference evidence="9" key="1">
    <citation type="journal article" date="2020" name="Fungal Divers.">
        <title>Resolving the Mortierellaceae phylogeny through synthesis of multi-gene phylogenetics and phylogenomics.</title>
        <authorList>
            <person name="Vandepol N."/>
            <person name="Liber J."/>
            <person name="Desiro A."/>
            <person name="Na H."/>
            <person name="Kennedy M."/>
            <person name="Barry K."/>
            <person name="Grigoriev I.V."/>
            <person name="Miller A.N."/>
            <person name="O'Donnell K."/>
            <person name="Stajich J.E."/>
            <person name="Bonito G."/>
        </authorList>
    </citation>
    <scope>NUCLEOTIDE SEQUENCE</scope>
    <source>
        <strain evidence="9">BC1065</strain>
    </source>
</reference>
<name>A0A9P6QI68_9FUNG</name>
<feature type="region of interest" description="Disordered" evidence="7">
    <location>
        <begin position="835"/>
        <end position="904"/>
    </location>
</feature>
<feature type="compositionally biased region" description="Low complexity" evidence="7">
    <location>
        <begin position="948"/>
        <end position="957"/>
    </location>
</feature>
<comment type="subcellular location">
    <subcellularLocation>
        <location evidence="1">Cytoplasm</location>
        <location evidence="1">Cytoskeleton</location>
    </subcellularLocation>
</comment>
<proteinExistence type="inferred from homology"/>
<feature type="compositionally biased region" description="Basic and acidic residues" evidence="7">
    <location>
        <begin position="1074"/>
        <end position="1092"/>
    </location>
</feature>
<feature type="compositionally biased region" description="Gly residues" evidence="7">
    <location>
        <begin position="513"/>
        <end position="522"/>
    </location>
</feature>
<feature type="compositionally biased region" description="Polar residues" evidence="7">
    <location>
        <begin position="1126"/>
        <end position="1135"/>
    </location>
</feature>
<feature type="compositionally biased region" description="Gly residues" evidence="7">
    <location>
        <begin position="313"/>
        <end position="324"/>
    </location>
</feature>
<feature type="compositionally biased region" description="Gly residues" evidence="7">
    <location>
        <begin position="748"/>
        <end position="759"/>
    </location>
</feature>
<evidence type="ECO:0000256" key="3">
    <source>
        <dbReference type="ARBA" id="ARBA00022490"/>
    </source>
</evidence>
<feature type="compositionally biased region" description="Low complexity" evidence="7">
    <location>
        <begin position="173"/>
        <end position="194"/>
    </location>
</feature>
<organism evidence="9 10">
    <name type="scientific">Actinomortierella ambigua</name>
    <dbReference type="NCBI Taxonomy" id="1343610"/>
    <lineage>
        <taxon>Eukaryota</taxon>
        <taxon>Fungi</taxon>
        <taxon>Fungi incertae sedis</taxon>
        <taxon>Mucoromycota</taxon>
        <taxon>Mortierellomycotina</taxon>
        <taxon>Mortierellomycetes</taxon>
        <taxon>Mortierellales</taxon>
        <taxon>Mortierellaceae</taxon>
        <taxon>Actinomortierella</taxon>
    </lineage>
</organism>
<keyword evidence="10" id="KW-1185">Reference proteome</keyword>
<dbReference type="PANTHER" id="PTHR13526">
    <property type="entry name" value="TRANSCRIPTION FACTOR SPT20 HOMOLOG"/>
    <property type="match status" value="1"/>
</dbReference>
<feature type="compositionally biased region" description="Gly residues" evidence="7">
    <location>
        <begin position="892"/>
        <end position="902"/>
    </location>
</feature>
<evidence type="ECO:0000256" key="5">
    <source>
        <dbReference type="ARBA" id="ARBA00023212"/>
    </source>
</evidence>
<feature type="compositionally biased region" description="Gly residues" evidence="7">
    <location>
        <begin position="671"/>
        <end position="681"/>
    </location>
</feature>
<feature type="compositionally biased region" description="Polar residues" evidence="7">
    <location>
        <begin position="77"/>
        <end position="87"/>
    </location>
</feature>
<dbReference type="InterPro" id="IPR021950">
    <property type="entry name" value="Spt20"/>
</dbReference>
<sequence length="1407" mass="147543">MDPDSSPDLPPLKRGTYDIEAILAAAENAEFAIPPPARNRIANSFEPSSSFSTAYDTTITPATVAAASKTTKKPASGSNSVTSTPNSRLGARRGTVTRISPAGGGAGMATTPPPATATTPQRTDLEPFAEHSRPHQTPPLAAAGPTAVTVEDMTTHSEENEFQATSRFQSRRTAASGAPGTGPAAAAAAAASSSVARLSNRSSPLMKGAAGSLASSTSGAYAHLEEPTPLSRTLSPLNPRSRRGSIGGGGGRTNDSSFAFSSPSSSRPGSRPESRGSYALRSRDLSNDSLLSFNVMIEQEGLDDEEDDHHHGLGGSVAGTGGAGSANVSSNRLPFFLSDPEHIKMLEGEIEDPFSPNSSSLMDDHDPMLLREQLSGQSSLTSPLGSRRGLSRGQSPRRSQRRMLQQQQQQLQQQQQQQHPLAQQVQQLMSQDQQQQQQQHHQHARSFRSNDSDNSRGSDRLYTDANGFLSPEHGPTRHRDHTSSLNNSIYNTSFDSSPHSLVDGEPGNMSIGASGGGIGGASFSGSSHQGDSSGVLSSSERRKLARLERRKKLLDSIKTSADPLETVSSLAVASPTSPPDSAAYDNFGGTVGTGAGGAGDVGGLGLIGQFNNHDHHQHLHDHHQDQPWYSQQHDHSMHHHPEDYGSHHEGSFQHSFDHLPHHSMGHHHHGSGGGGGVGGGSFSYEGMDDDLHHSGFHLADSSPYHGPGGEREIEEPRATSFAEWMSHSADISRLDLKSPISRTESPLGGAGGGASGGGGVGKDGMTSLNAVSAVANAAGVGSSSAHAAIGGGGGDGVGMLPMSTAITGGGGGGGIGNILLSPAFSSESGPIMGSSPLFQSLQTDSSLHPSSTPMAPSVLTSSFSPALSPDVNPNLVAGGEPTPTSVPLGSNDSGGVGGGGGLFQQQHGSSAISAAALGIGGGGGALASMKAALGFSSKTSPSREDETLSSSSSLTPAAGGTNGVATAAAAAASATLSNGNLERNKEVSPTKDPSVVKTVEVAFETEEQIAVNAEQRPASSGSGRAPTPSSFGTGTAPSSSKGRALEGGDKTTLLSSSSTTTLAESALSPSSAHGDGEEGRGGGGEGDGHHAGGETASFQKTSRRKGSTMSIESEEGLEGKKKTEDSTMMNGSPTLSPTNKSITSTKSSESGGGGGASIIRRPSGLLVSARIRDSTNLDAPRYSIREMEEMKKNVRMDLRIEITNEIREEYEKTAEQEAALFQFEIQQLKTALEKEEHDKAQLKAVLDEFEASLEDIALNTTKELSTIKEENTRLTEEKEEVEQSFVLLKTRYDELIAHNERHVENDRVLRSAIEGLKLDYENAEARYEKVKSHAEAKRNEAQVELEAMRMMYEQEMALMRTTMMQQQQQMAQQYQIEKRELEMNLEAKTRENEELILFSEELLAKLG</sequence>
<comment type="similarity">
    <text evidence="2">Belongs to the TACC family.</text>
</comment>
<feature type="region of interest" description="Disordered" evidence="7">
    <location>
        <begin position="936"/>
        <end position="957"/>
    </location>
</feature>
<dbReference type="OrthoDB" id="10255048at2759"/>
<dbReference type="EMBL" id="JAAAJB010000023">
    <property type="protein sequence ID" value="KAG0269507.1"/>
    <property type="molecule type" value="Genomic_DNA"/>
</dbReference>
<feature type="region of interest" description="Disordered" evidence="7">
    <location>
        <begin position="303"/>
        <end position="325"/>
    </location>
</feature>
<feature type="compositionally biased region" description="Polar residues" evidence="7">
    <location>
        <begin position="162"/>
        <end position="172"/>
    </location>
</feature>
<feature type="region of interest" description="Disordered" evidence="7">
    <location>
        <begin position="616"/>
        <end position="714"/>
    </location>
</feature>
<evidence type="ECO:0000313" key="10">
    <source>
        <dbReference type="Proteomes" id="UP000807716"/>
    </source>
</evidence>
<keyword evidence="3" id="KW-0963">Cytoplasm</keyword>
<feature type="coiled-coil region" evidence="6">
    <location>
        <begin position="1225"/>
        <end position="1284"/>
    </location>
</feature>
<feature type="compositionally biased region" description="Low complexity" evidence="7">
    <location>
        <begin position="1136"/>
        <end position="1149"/>
    </location>
</feature>
<feature type="compositionally biased region" description="Low complexity" evidence="7">
    <location>
        <begin position="256"/>
        <end position="277"/>
    </location>
</feature>
<dbReference type="PANTHER" id="PTHR13526:SF8">
    <property type="entry name" value="TRANSCRIPTION FACTOR SPT20 HOMOLOG"/>
    <property type="match status" value="1"/>
</dbReference>
<dbReference type="GO" id="GO:0003712">
    <property type="term" value="F:transcription coregulator activity"/>
    <property type="evidence" value="ECO:0007669"/>
    <property type="project" value="InterPro"/>
</dbReference>
<feature type="region of interest" description="Disordered" evidence="7">
    <location>
        <begin position="66"/>
        <end position="277"/>
    </location>
</feature>
<feature type="compositionally biased region" description="Basic and acidic residues" evidence="7">
    <location>
        <begin position="448"/>
        <end position="462"/>
    </location>
</feature>
<comment type="caution">
    <text evidence="9">The sequence shown here is derived from an EMBL/GenBank/DDBJ whole genome shotgun (WGS) entry which is preliminary data.</text>
</comment>
<dbReference type="GO" id="GO:0006357">
    <property type="term" value="P:regulation of transcription by RNA polymerase II"/>
    <property type="evidence" value="ECO:0007669"/>
    <property type="project" value="TreeGrafter"/>
</dbReference>
<dbReference type="Pfam" id="PF05010">
    <property type="entry name" value="TACC_C"/>
    <property type="match status" value="1"/>
</dbReference>
<evidence type="ECO:0000256" key="4">
    <source>
        <dbReference type="ARBA" id="ARBA00023054"/>
    </source>
</evidence>
<feature type="coiled-coil region" evidence="6">
    <location>
        <begin position="1313"/>
        <end position="1391"/>
    </location>
</feature>
<evidence type="ECO:0000256" key="2">
    <source>
        <dbReference type="ARBA" id="ARBA00009423"/>
    </source>
</evidence>
<evidence type="ECO:0000256" key="1">
    <source>
        <dbReference type="ARBA" id="ARBA00004245"/>
    </source>
</evidence>
<feature type="compositionally biased region" description="Basic and acidic residues" evidence="7">
    <location>
        <begin position="123"/>
        <end position="133"/>
    </location>
</feature>
<evidence type="ECO:0000256" key="7">
    <source>
        <dbReference type="SAM" id="MobiDB-lite"/>
    </source>
</evidence>
<keyword evidence="4 6" id="KW-0175">Coiled coil</keyword>
<feature type="compositionally biased region" description="Polar residues" evidence="7">
    <location>
        <begin position="483"/>
        <end position="499"/>
    </location>
</feature>
<dbReference type="Proteomes" id="UP000807716">
    <property type="component" value="Unassembled WGS sequence"/>
</dbReference>
<feature type="compositionally biased region" description="Low complexity" evidence="7">
    <location>
        <begin position="208"/>
        <end position="220"/>
    </location>
</feature>
<gene>
    <name evidence="9" type="ORF">DFQ27_003194</name>
</gene>
<accession>A0A9P6QI68</accession>
<dbReference type="GO" id="GO:0005856">
    <property type="term" value="C:cytoskeleton"/>
    <property type="evidence" value="ECO:0007669"/>
    <property type="project" value="UniProtKB-SubCell"/>
</dbReference>
<evidence type="ECO:0000313" key="9">
    <source>
        <dbReference type="EMBL" id="KAG0269507.1"/>
    </source>
</evidence>
<feature type="compositionally biased region" description="Polar residues" evidence="7">
    <location>
        <begin position="1017"/>
        <end position="1041"/>
    </location>
</feature>
<feature type="region of interest" description="Disordered" evidence="7">
    <location>
        <begin position="1010"/>
        <end position="1160"/>
    </location>
</feature>
<keyword evidence="5" id="KW-0206">Cytoskeleton</keyword>
<feature type="compositionally biased region" description="Low complexity" evidence="7">
    <location>
        <begin position="523"/>
        <end position="538"/>
    </location>
</feature>
<dbReference type="InterPro" id="IPR007707">
    <property type="entry name" value="TACC_C"/>
</dbReference>